<dbReference type="AlphaFoldDB" id="A0ABD3VYG9"/>
<comment type="caution">
    <text evidence="11">The sequence shown here is derived from an EMBL/GenBank/DDBJ whole genome shotgun (WGS) entry which is preliminary data.</text>
</comment>
<feature type="domain" description="VWFA" evidence="10">
    <location>
        <begin position="272"/>
        <end position="445"/>
    </location>
</feature>
<dbReference type="SUPFAM" id="SSF53300">
    <property type="entry name" value="vWA-like"/>
    <property type="match status" value="2"/>
</dbReference>
<evidence type="ECO:0000256" key="4">
    <source>
        <dbReference type="ARBA" id="ARBA00022729"/>
    </source>
</evidence>
<reference evidence="11 12" key="1">
    <citation type="submission" date="2024-11" db="EMBL/GenBank/DDBJ databases">
        <title>Chromosome-level genome assembly of the freshwater bivalve Anodonta woodiana.</title>
        <authorList>
            <person name="Chen X."/>
        </authorList>
    </citation>
    <scope>NUCLEOTIDE SEQUENCE [LARGE SCALE GENOMIC DNA]</scope>
    <source>
        <strain evidence="11">MN2024</strain>
        <tissue evidence="11">Gills</tissue>
    </source>
</reference>
<keyword evidence="6" id="KW-0130">Cell adhesion</keyword>
<evidence type="ECO:0000256" key="9">
    <source>
        <dbReference type="SAM" id="SignalP"/>
    </source>
</evidence>
<dbReference type="PANTHER" id="PTHR24020:SF20">
    <property type="entry name" value="PH DOMAIN-CONTAINING PROTEIN"/>
    <property type="match status" value="1"/>
</dbReference>
<evidence type="ECO:0000256" key="3">
    <source>
        <dbReference type="ARBA" id="ARBA00022530"/>
    </source>
</evidence>
<dbReference type="InterPro" id="IPR050525">
    <property type="entry name" value="ECM_Assembly_Org"/>
</dbReference>
<feature type="compositionally biased region" description="Low complexity" evidence="8">
    <location>
        <begin position="220"/>
        <end position="246"/>
    </location>
</feature>
<dbReference type="GO" id="GO:0005581">
    <property type="term" value="C:collagen trimer"/>
    <property type="evidence" value="ECO:0007669"/>
    <property type="project" value="UniProtKB-KW"/>
</dbReference>
<dbReference type="FunFam" id="3.40.50.410:FF:000003">
    <property type="entry name" value="Collagen type VI alpha 3 chain"/>
    <property type="match status" value="1"/>
</dbReference>
<dbReference type="InterPro" id="IPR036465">
    <property type="entry name" value="vWFA_dom_sf"/>
</dbReference>
<feature type="region of interest" description="Disordered" evidence="8">
    <location>
        <begin position="220"/>
        <end position="247"/>
    </location>
</feature>
<evidence type="ECO:0000256" key="7">
    <source>
        <dbReference type="ARBA" id="ARBA00023119"/>
    </source>
</evidence>
<dbReference type="PROSITE" id="PS50234">
    <property type="entry name" value="VWFA"/>
    <property type="match status" value="2"/>
</dbReference>
<dbReference type="InterPro" id="IPR002035">
    <property type="entry name" value="VWF_A"/>
</dbReference>
<accession>A0ABD3VYG9</accession>
<name>A0ABD3VYG9_SINWO</name>
<evidence type="ECO:0000256" key="2">
    <source>
        <dbReference type="ARBA" id="ARBA00022525"/>
    </source>
</evidence>
<evidence type="ECO:0000313" key="12">
    <source>
        <dbReference type="Proteomes" id="UP001634394"/>
    </source>
</evidence>
<dbReference type="EMBL" id="JBJQND010000009">
    <property type="protein sequence ID" value="KAL3866043.1"/>
    <property type="molecule type" value="Genomic_DNA"/>
</dbReference>
<dbReference type="GO" id="GO:0007155">
    <property type="term" value="P:cell adhesion"/>
    <property type="evidence" value="ECO:0007669"/>
    <property type="project" value="UniProtKB-KW"/>
</dbReference>
<keyword evidence="4 9" id="KW-0732">Signal</keyword>
<proteinExistence type="predicted"/>
<dbReference type="PANTHER" id="PTHR24020">
    <property type="entry name" value="COLLAGEN ALPHA"/>
    <property type="match status" value="1"/>
</dbReference>
<dbReference type="SMART" id="SM00327">
    <property type="entry name" value="VWA"/>
    <property type="match status" value="2"/>
</dbReference>
<sequence>METRLCLLASLIGLCVSAPDFHQNTTVCGPKPADIMFLLDSSSSIYILDYKKQLNFVNRLIDTFDIGRDKTRIGVSIFSFTYHPSIDLTTYDNKESLKRAVNQTRYLTGGTNTHIALSELRRSGFRNARPNVSRIAIVMTDGQSQDFKKTSDEAQRLKATGVKVFAVGIGKDVDMKELKAIGSDPSDTYVLLANDFNDLDTIYDRLAARACEVQDNKQTTTTLAPSTTTKSTSIATTKQTTTTTKPTNKKEIITSEPIMNDASTCGRNNMADIMFVFDSMAFGYTKTMYIYKFINEIIRYMSIDSGNIRVGLLSEICQNTDISINQFSDLTKLSDYITSYQTLSLASYIKQLRITSFEPTRGGRSDARRIAILFVEGRIENAQAVLMEAKRAKFQDIEIFVVSIGKTIAEENVNTICSSPATRHFVHIPSFEVLMSYRPTVIEQVCYGL</sequence>
<dbReference type="Gene3D" id="3.40.50.410">
    <property type="entry name" value="von Willebrand factor, type A domain"/>
    <property type="match status" value="2"/>
</dbReference>
<protein>
    <recommendedName>
        <fullName evidence="10">VWFA domain-containing protein</fullName>
    </recommendedName>
</protein>
<feature type="domain" description="VWFA" evidence="10">
    <location>
        <begin position="34"/>
        <end position="206"/>
    </location>
</feature>
<evidence type="ECO:0000256" key="1">
    <source>
        <dbReference type="ARBA" id="ARBA00004498"/>
    </source>
</evidence>
<keyword evidence="12" id="KW-1185">Reference proteome</keyword>
<keyword evidence="2" id="KW-0964">Secreted</keyword>
<evidence type="ECO:0000256" key="6">
    <source>
        <dbReference type="ARBA" id="ARBA00022889"/>
    </source>
</evidence>
<evidence type="ECO:0000256" key="5">
    <source>
        <dbReference type="ARBA" id="ARBA00022737"/>
    </source>
</evidence>
<comment type="subcellular location">
    <subcellularLocation>
        <location evidence="1">Secreted</location>
        <location evidence="1">Extracellular space</location>
        <location evidence="1">Extracellular matrix</location>
    </subcellularLocation>
</comment>
<feature type="signal peptide" evidence="9">
    <location>
        <begin position="1"/>
        <end position="17"/>
    </location>
</feature>
<dbReference type="Pfam" id="PF00092">
    <property type="entry name" value="VWA"/>
    <property type="match status" value="2"/>
</dbReference>
<evidence type="ECO:0000259" key="10">
    <source>
        <dbReference type="PROSITE" id="PS50234"/>
    </source>
</evidence>
<evidence type="ECO:0000256" key="8">
    <source>
        <dbReference type="SAM" id="MobiDB-lite"/>
    </source>
</evidence>
<evidence type="ECO:0000313" key="11">
    <source>
        <dbReference type="EMBL" id="KAL3866043.1"/>
    </source>
</evidence>
<keyword evidence="5" id="KW-0677">Repeat</keyword>
<gene>
    <name evidence="11" type="ORF">ACJMK2_043384</name>
</gene>
<feature type="chain" id="PRO_5044881448" description="VWFA domain-containing protein" evidence="9">
    <location>
        <begin position="18"/>
        <end position="449"/>
    </location>
</feature>
<keyword evidence="7" id="KW-0176">Collagen</keyword>
<dbReference type="Proteomes" id="UP001634394">
    <property type="component" value="Unassembled WGS sequence"/>
</dbReference>
<organism evidence="11 12">
    <name type="scientific">Sinanodonta woodiana</name>
    <name type="common">Chinese pond mussel</name>
    <name type="synonym">Anodonta woodiana</name>
    <dbReference type="NCBI Taxonomy" id="1069815"/>
    <lineage>
        <taxon>Eukaryota</taxon>
        <taxon>Metazoa</taxon>
        <taxon>Spiralia</taxon>
        <taxon>Lophotrochozoa</taxon>
        <taxon>Mollusca</taxon>
        <taxon>Bivalvia</taxon>
        <taxon>Autobranchia</taxon>
        <taxon>Heteroconchia</taxon>
        <taxon>Palaeoheterodonta</taxon>
        <taxon>Unionida</taxon>
        <taxon>Unionoidea</taxon>
        <taxon>Unionidae</taxon>
        <taxon>Unioninae</taxon>
        <taxon>Sinanodonta</taxon>
    </lineage>
</organism>
<keyword evidence="3" id="KW-0272">Extracellular matrix</keyword>